<sequence length="284" mass="32759">MAQLCFGLDDDIGNQQEAVTGTKANFFAEKLCISCDVQRASSINSTQPPPILVPQVPLVVCAPSSPRESWITLIEKLMNLEEHINLGRSLLNYTDVPGKYTKYLDTEISEFLSHFESILPPKDERFCQPPSSGQRAKKHSYKVFRFGTPNSPNFLSNIKISSETTKRESPTLAKKPLKHKKKMMEKMLAERDEEWEAKLLKKKKKWKTSLVEDFFDQADMRPDQTQYLPAKPSEKPPGANDHFRGQYPKSFTDNQGEVDYDAWKLDMQIFLEDYKIHFYTNRLQ</sequence>
<gene>
    <name evidence="2" type="ORF">GcC1_032008</name>
</gene>
<dbReference type="OrthoDB" id="3600130at2759"/>
<proteinExistence type="predicted"/>
<dbReference type="Proteomes" id="UP000285405">
    <property type="component" value="Unassembled WGS sequence"/>
</dbReference>
<feature type="region of interest" description="Disordered" evidence="1">
    <location>
        <begin position="221"/>
        <end position="252"/>
    </location>
</feature>
<protein>
    <submittedName>
        <fullName evidence="2">Uncharacterized protein</fullName>
    </submittedName>
</protein>
<dbReference type="EMBL" id="MCBR01003228">
    <property type="protein sequence ID" value="RKF80863.1"/>
    <property type="molecule type" value="Genomic_DNA"/>
</dbReference>
<organism evidence="2 3">
    <name type="scientific">Golovinomyces cichoracearum</name>
    <dbReference type="NCBI Taxonomy" id="62708"/>
    <lineage>
        <taxon>Eukaryota</taxon>
        <taxon>Fungi</taxon>
        <taxon>Dikarya</taxon>
        <taxon>Ascomycota</taxon>
        <taxon>Pezizomycotina</taxon>
        <taxon>Leotiomycetes</taxon>
        <taxon>Erysiphales</taxon>
        <taxon>Erysiphaceae</taxon>
        <taxon>Golovinomyces</taxon>
    </lineage>
</organism>
<evidence type="ECO:0000313" key="3">
    <source>
        <dbReference type="Proteomes" id="UP000285405"/>
    </source>
</evidence>
<name>A0A420J278_9PEZI</name>
<evidence type="ECO:0000256" key="1">
    <source>
        <dbReference type="SAM" id="MobiDB-lite"/>
    </source>
</evidence>
<feature type="non-terminal residue" evidence="2">
    <location>
        <position position="284"/>
    </location>
</feature>
<reference evidence="2 3" key="1">
    <citation type="journal article" date="2018" name="BMC Genomics">
        <title>Comparative genome analyses reveal sequence features reflecting distinct modes of host-adaptation between dicot and monocot powdery mildew.</title>
        <authorList>
            <person name="Wu Y."/>
            <person name="Ma X."/>
            <person name="Pan Z."/>
            <person name="Kale S.D."/>
            <person name="Song Y."/>
            <person name="King H."/>
            <person name="Zhang Q."/>
            <person name="Presley C."/>
            <person name="Deng X."/>
            <person name="Wei C.I."/>
            <person name="Xiao S."/>
        </authorList>
    </citation>
    <scope>NUCLEOTIDE SEQUENCE [LARGE SCALE GENOMIC DNA]</scope>
    <source>
        <strain evidence="2">UCSC1</strain>
    </source>
</reference>
<accession>A0A420J278</accession>
<comment type="caution">
    <text evidence="2">The sequence shown here is derived from an EMBL/GenBank/DDBJ whole genome shotgun (WGS) entry which is preliminary data.</text>
</comment>
<dbReference type="AlphaFoldDB" id="A0A420J278"/>
<evidence type="ECO:0000313" key="2">
    <source>
        <dbReference type="EMBL" id="RKF80863.1"/>
    </source>
</evidence>